<dbReference type="InterPro" id="IPR024743">
    <property type="entry name" value="Dynein_HC_stalk"/>
</dbReference>
<dbReference type="Gene3D" id="3.20.180.20">
    <property type="entry name" value="Dynein heavy chain, N-terminal domain 2"/>
    <property type="match status" value="1"/>
</dbReference>
<comment type="subcellular location">
    <subcellularLocation>
        <location evidence="1">Cytoplasm</location>
        <location evidence="1">Cytoskeleton</location>
        <location evidence="1">Flagellum axoneme</location>
    </subcellularLocation>
</comment>
<evidence type="ECO:0000256" key="17">
    <source>
        <dbReference type="SAM" id="Coils"/>
    </source>
</evidence>
<dbReference type="Gene3D" id="1.10.8.710">
    <property type="match status" value="1"/>
</dbReference>
<dbReference type="InterPro" id="IPR042222">
    <property type="entry name" value="Dynein_2_N"/>
</dbReference>
<keyword evidence="12 17" id="KW-0175">Coiled coil</keyword>
<dbReference type="Gene3D" id="1.10.287.2620">
    <property type="match status" value="1"/>
</dbReference>
<dbReference type="SUPFAM" id="SSF52540">
    <property type="entry name" value="P-loop containing nucleoside triphosphate hydrolases"/>
    <property type="match status" value="4"/>
</dbReference>
<keyword evidence="8" id="KW-0970">Cilium biogenesis/degradation</keyword>
<evidence type="ECO:0000256" key="2">
    <source>
        <dbReference type="ARBA" id="ARBA00008887"/>
    </source>
</evidence>
<dbReference type="InterPro" id="IPR004273">
    <property type="entry name" value="Dynein_heavy_D6_P-loop"/>
</dbReference>
<dbReference type="FunFam" id="3.40.50.300:FF:000044">
    <property type="entry name" value="Dynein heavy chain 5, axonemal"/>
    <property type="match status" value="1"/>
</dbReference>
<dbReference type="Pfam" id="PF12775">
    <property type="entry name" value="AAA_7"/>
    <property type="match status" value="1"/>
</dbReference>
<dbReference type="GO" id="GO:0005858">
    <property type="term" value="C:axonemal dynein complex"/>
    <property type="evidence" value="ECO:0007669"/>
    <property type="project" value="UniProtKB-ARBA"/>
</dbReference>
<comment type="caution">
    <text evidence="19">The sequence shown here is derived from an EMBL/GenBank/DDBJ whole genome shotgun (WGS) entry which is preliminary data.</text>
</comment>
<evidence type="ECO:0000256" key="14">
    <source>
        <dbReference type="ARBA" id="ARBA00023175"/>
    </source>
</evidence>
<evidence type="ECO:0000256" key="12">
    <source>
        <dbReference type="ARBA" id="ARBA00023054"/>
    </source>
</evidence>
<dbReference type="Gene3D" id="1.10.8.720">
    <property type="entry name" value="Region D6 of dynein motor"/>
    <property type="match status" value="1"/>
</dbReference>
<dbReference type="EMBL" id="JABFUD020000007">
    <property type="protein sequence ID" value="KAI5077653.1"/>
    <property type="molecule type" value="Genomic_DNA"/>
</dbReference>
<dbReference type="Pfam" id="PF03028">
    <property type="entry name" value="Dynein_heavy"/>
    <property type="match status" value="1"/>
</dbReference>
<dbReference type="FunFam" id="1.10.8.720:FF:000001">
    <property type="entry name" value="dynein heavy chain 7, axonemal"/>
    <property type="match status" value="1"/>
</dbReference>
<dbReference type="InterPro" id="IPR041466">
    <property type="entry name" value="Dynein_AAA5_ext"/>
</dbReference>
<dbReference type="FunFam" id="3.40.50.300:FF:002141">
    <property type="entry name" value="Dynein heavy chain"/>
    <property type="match status" value="1"/>
</dbReference>
<evidence type="ECO:0000256" key="4">
    <source>
        <dbReference type="ARBA" id="ARBA00022528"/>
    </source>
</evidence>
<dbReference type="InterPro" id="IPR026983">
    <property type="entry name" value="DHC"/>
</dbReference>
<dbReference type="FunFam" id="1.10.8.710:FF:000004">
    <property type="entry name" value="Dynein axonemal heavy chain 6"/>
    <property type="match status" value="1"/>
</dbReference>
<dbReference type="Gene3D" id="1.20.1270.280">
    <property type="match status" value="1"/>
</dbReference>
<keyword evidence="6" id="KW-0677">Repeat</keyword>
<dbReference type="FunFam" id="3.40.50.300:FF:001328">
    <property type="entry name" value="Dynein heavy chain 6, axonemal"/>
    <property type="match status" value="1"/>
</dbReference>
<keyword evidence="16" id="KW-0966">Cell projection</keyword>
<evidence type="ECO:0000256" key="16">
    <source>
        <dbReference type="ARBA" id="ARBA00023273"/>
    </source>
</evidence>
<dbReference type="InterPro" id="IPR041228">
    <property type="entry name" value="Dynein_C"/>
</dbReference>
<dbReference type="GO" id="GO:0045505">
    <property type="term" value="F:dynein intermediate chain binding"/>
    <property type="evidence" value="ECO:0007669"/>
    <property type="project" value="InterPro"/>
</dbReference>
<evidence type="ECO:0000256" key="3">
    <source>
        <dbReference type="ARBA" id="ARBA00022490"/>
    </source>
</evidence>
<evidence type="ECO:0000256" key="7">
    <source>
        <dbReference type="ARBA" id="ARBA00022741"/>
    </source>
</evidence>
<dbReference type="InterPro" id="IPR035706">
    <property type="entry name" value="AAA_9"/>
</dbReference>
<evidence type="ECO:0000256" key="8">
    <source>
        <dbReference type="ARBA" id="ARBA00022794"/>
    </source>
</evidence>
<dbReference type="GO" id="GO:0003341">
    <property type="term" value="P:cilium movement"/>
    <property type="evidence" value="ECO:0007669"/>
    <property type="project" value="UniProtKB-ARBA"/>
</dbReference>
<keyword evidence="5" id="KW-0493">Microtubule</keyword>
<keyword evidence="11" id="KW-0243">Dynein</keyword>
<dbReference type="Gene3D" id="3.40.50.300">
    <property type="entry name" value="P-loop containing nucleotide triphosphate hydrolases"/>
    <property type="match status" value="5"/>
</dbReference>
<dbReference type="FunFam" id="1.10.287.2620:FF:000002">
    <property type="entry name" value="Dynein heavy chain 2, axonemal"/>
    <property type="match status" value="1"/>
</dbReference>
<dbReference type="FunFam" id="1.10.8.1220:FF:000001">
    <property type="entry name" value="Dynein axonemal heavy chain 5"/>
    <property type="match status" value="1"/>
</dbReference>
<dbReference type="FunFam" id="1.20.140.100:FF:000004">
    <property type="entry name" value="Dynein axonemal heavy chain 6"/>
    <property type="match status" value="1"/>
</dbReference>
<keyword evidence="14" id="KW-0505">Motor protein</keyword>
<dbReference type="InterPro" id="IPR041658">
    <property type="entry name" value="AAA_lid_11"/>
</dbReference>
<keyword evidence="3" id="KW-0963">Cytoplasm</keyword>
<dbReference type="FunFam" id="3.40.50.300:FF:000362">
    <property type="entry name" value="Dynein, axonemal, heavy chain 6"/>
    <property type="match status" value="1"/>
</dbReference>
<dbReference type="Pfam" id="PF17857">
    <property type="entry name" value="AAA_lid_1"/>
    <property type="match status" value="1"/>
</dbReference>
<evidence type="ECO:0000259" key="18">
    <source>
        <dbReference type="SMART" id="SM00382"/>
    </source>
</evidence>
<dbReference type="Pfam" id="PF18198">
    <property type="entry name" value="AAA_lid_11"/>
    <property type="match status" value="1"/>
</dbReference>
<keyword evidence="9" id="KW-0067">ATP-binding</keyword>
<dbReference type="Proteomes" id="UP000886520">
    <property type="component" value="Chromosome 7"/>
</dbReference>
<dbReference type="GO" id="GO:0051959">
    <property type="term" value="F:dynein light intermediate chain binding"/>
    <property type="evidence" value="ECO:0007669"/>
    <property type="project" value="InterPro"/>
</dbReference>
<dbReference type="FunFam" id="1.20.920.30:FF:000002">
    <property type="entry name" value="Dynein axonemal heavy chain 3"/>
    <property type="match status" value="1"/>
</dbReference>
<dbReference type="InterPro" id="IPR003593">
    <property type="entry name" value="AAA+_ATPase"/>
</dbReference>
<proteinExistence type="inferred from homology"/>
<comment type="similarity">
    <text evidence="2">Belongs to the dynein heavy chain family.</text>
</comment>
<keyword evidence="13" id="KW-0969">Cilium</keyword>
<name>A0A9D4V0Z5_ADICA</name>
<evidence type="ECO:0000256" key="11">
    <source>
        <dbReference type="ARBA" id="ARBA00023017"/>
    </source>
</evidence>
<dbReference type="FunFam" id="3.40.50.300:FF:001145">
    <property type="entry name" value="Putative dynein heavy chain"/>
    <property type="match status" value="1"/>
</dbReference>
<keyword evidence="15" id="KW-0206">Cytoskeleton</keyword>
<dbReference type="Gene3D" id="1.20.920.20">
    <property type="match status" value="1"/>
</dbReference>
<dbReference type="PANTHER" id="PTHR22878">
    <property type="entry name" value="DYNEIN HEAVY CHAIN 6, AXONEMAL-LIKE-RELATED"/>
    <property type="match status" value="1"/>
</dbReference>
<dbReference type="OrthoDB" id="5593012at2759"/>
<evidence type="ECO:0000256" key="9">
    <source>
        <dbReference type="ARBA" id="ARBA00022840"/>
    </source>
</evidence>
<sequence>MRRASLWKEEAEAHQVLPNATLKRSAEDLAADYIEELEEAVKKRKLMGFQTSELPPILSTETLFTKAIPLGMQNMLYCRSPSNRIGIYNSPSSMDLGTLDVSCPKYTPPEIPILRFELPTHARRKRPWRNPDGKPNELSHPYKVPLLTDEELDFLKELATETEILPEQVMKAGNFYVRSNRCFSSQAVDCQQPPEETPHPVKSHLKIGKDTDESIKKRKDDSLRRDLNDREKYFPHVVQSPRSLHICTCLRHPPLSSSVSDAAERILKYQYYIEAGIDETYIAPIREKWVKNAVHLVGKHAIQGLSQETVSHTLQHVCEEVHHEYILSMRKAIINYILQDMVERERLGLTDIDRILQAITTSYFARSHTIQVLLPEWRSAVLNAHGAMAGTLYRLHPLTLEIANVWQNSFASRLLFDVSSGDFRAKMPYELQAFVSQENQCASSTKDALEKEWFLAAGNLLKQAVPIPPNRDLEGFYEAIAVLMTNQIRKLVEDSIISLTKFLNTYTCKMTDCAPFNIRKRIPTAGKYERLFEDVTKDSSNSPAGFVPPFTVTLKYCNGVYSVEPTFEEIESVLLELVDLCFYDGSEASFIDAKGEKIATLSFSNIEADNALVQVAKLYISRILADLSAINREVSMRCERIARDITKVSTNSEEAVSLQKLLFSCPNELGTVEKSLTECRQKDEFLDKFMFQIPESEFRTMMLAYEWPKRVKAVVEVHTHRIQEEYEQYEQALKKKRATFLELLEFHDNQVRSFEKHGETEKAESISLEAQVLSHNLEAAQTYSENINAEEQLFGMAPTKFLQIPQMNAALDPFLKLWKIAGSFKKYEDEWMSSPFFSLDIEKIENEVTGMWKVIYKLIKQFGNDYEEPTKVALTVKASIDHFKDNLPLFRCLCNPGLRPRHFEKISEVVGFEIKGEDPTSFRQLLRLQVDEHLAKLEEISEHASKEYSLEKSLDQMQADWNELAFETSSYKATGTYILKGGPIEEAQILLEEQIVKTQNMFASAFAQYFSERISNWLKKITRVEAILREWLKMQASWMYLEPIFGSADILNQMPKEGKAFHAVDKVWRKIVPLVMKTKTILEVADIAGLLEDLLSSNESLDVVQKGLNQYLETKRLAFPRFFFLSNDELLEILSETKDPLKVQPFLKKCFEGISTLEFQSNLDITAMLSVEKERVEFSRTVNPKGAGGNVEKWLIEIEQVMKESLKVLVQKASANYVTIPREKWILKWPGMVVLCGSQIHWTKEVADAIDGGGGSLKRYEEKCTDQLQALVKLVRSNLTNMERLTIGALVVIDVHARDVVTLLIEQGIRSESDFEWLSQLRYYLEKDEVIVRMVNASRKYGYEYLGNSNRLVITPLTDRCYRTLMGALHLNLGGAPEGPAGTGKTETTKDLAKAIAMQCVVFNCSDGLDYLAMGKFFKGLASSGAWACFDEFNRIDLEVLSVIAQQILTIQRAIMTGVKTFYFEGTELRIIPTCSVFITMNPGYAGRSELPDNLKALFRPVAMMVPNYAMIGEITLYSFGYGQARDMARKLVATYRLCSEQLSSQDHYDYGMRAVIAVLRAAGNLKRKYGDQDEAVLVLRAIRDVNLPKFLSHDIPLFEGIMSDLFPGVVLPKPDYDAFITAIKANSEKMGLIPIDTFITKVLELYEMIVVRHGLMLVGHSFGAKTSMYRVLAASLTDLFEKGLELQTRYDVLNPKSITMGQLYGQFDPVSHEWTDGVLARLFRNQASDPSPERKWLVFDGPVDAIWIENMNTVLDDNKKLCLMSGEIIQMSTTMNLIFEVQDLAAASPATVSRCGMVYVEPRSIGWKPILESWGNSLPEALSGKPCEQIVKLCDWLLPPCLQCLQKYSKLVMPMQEQNLVQGMLRTILSLLGPELTEKASADRMDPNVKAGWIDCIFLFSLVWSLGACIDNSDRGKFDLLLRKLIANQPPEEYKQYITAPARKVASPFPDGKLVYDFVFRKDRGKWGTWMDLIDETALPADAEFYKILVPTADSARYTYIMDALVTNQQPLMLVGPTGTGKSVCVKQYLVKLDPSKYQSVFFNFSAQTSSNQTQDIIDGKLVKRKQGVFGPQKGKRCVIFVDDLSMPALEKYGAQPPIELLRQWMDHKGWYDRNDLMFRQNEDIQFLAAMAPPGGGKNPVTNRYLRHFNVICITPFSDATLSRIFSNLVDFWMKRSRYSQNILKLRIPMVAATLEIYQTVQRELLPTPEKSHYTFNLRDLGKVFLGLQFAPPDLDNPYKIIRLWVHECLRIFYDRLINDKDRMWLCELLAEMLEKHFKERFGKVFSSFSHSEIKKGDASPGILKYLIAGDFMVPGADPAQYDEITDEEGLMKIVQNYLEDYNAVTSKQMNLVLFQFAIHHIARICRVIKQPGGNALLVGVGGSGRQSLARLAAFIQGFEVFQVEIAKNYGISEWREDLGKMLRKAGELDKQVMFLFTDTQIKLEGFVEDINSLLNTGEVPNLFDSADMGAICETVRPRAKRFKRDGSRAELYGFFVDECSKNLRIALAFSPVGDAFRDRLRKFPSLVNCCTIDWFSSWPLEALKSVANRFLADINVEQQYIPSIVDMTVYFHMSIQDLAVQYYNTMHRYCYVTPTSFLELINSFKTLLEKKQMEISVQKQRYETGLLKLENSSKEVNIMQEELEKLQPKLVQSTNEVNGLLKVIDEETASANKVREVVLAEEAAASVKAEAARSIKEETEADLAEAMPMLLAALKALDTLTKADISELKGMKSPPGPVKLVIEAVCIMKNIKPTRMKDPSGSGKMIDDYWESSKKMLADADFLRSLREYDKDNIPPATIQKIKPYLANPEMEPSKIIVVSKAAYGLCSWIIAMEAYDRVAKVVAPKKEALRIAEAEYNEVMEALLIKQAALQKVEERLAELSSKLYEAQEKKKSVQDEADLCGKKIDRANQLMSGLGGERARWTSQAEAYGKLYVLLTGNILLGAGAITYLGVFTPSFREQCLQRWLACCKEKNIPCSTEFELSAVLADPVSIRAWNIFGLPRDQSSVDNGVIISTARRWPLMIDPQVQANKWIKNMEASNGLLVAKLNDTDLLRKLEIGIQFGKPVLIENVGNELDPALDPILLQQTFKQSGTLCIRLGDSVLEYSPQFRLYITTKLRNPHYSPEFSAKINLINFMITTEGLFDQLLGISVAKERPDLEEQKNQLIVQGANNQKQLKEIEDKTLEVLSQEGNILEDETGIQVLSQSKLLAEDISRKQKIAEDTGIRIDEARNGYKPAAKHAANLFFCVSDMTNIEPMYQYSLPWYINLFVYSIEKSEKSNDLTVRIASLNDHFTFCLFSNVSRSLFEKDKILFAFVISIKLELEKGALDSEELTFLMTGGIALEKQPEKPHEEALAWLTEKSWNEIYRLSKLKNFQELDKSIQKQAKEWCIIFDSQEPHRENLPMPWNFELDRFRKMLVLRCLRPDKLVLAVVDYIAETLGQRFTEPSLLNLGACYNDSSPTAPLVFILSPGSDPMSSLIKLAGDHGIKLQSVSLGQGQGPVAIATMNEAAREGYWVALQNCHLAPSWMTTLERFWETELTAEKTHQKFRLWLTSYPSEAFPISILQNAVKMTNEPPNGLKANITGSYHMYPISEADFFNNCSRGKEWRRMLYALCFFHAVVQERRKFGPLGWNIPYEFNESDLRISTRQLKMFIEEHPEKIPYKALNYLTAECNYGGRVTDDHDRRTLKTILENLYCEKIHEENYTLSESGLYVTPPDGNYDDYLEFIKKLPPQQQPEIFGFHENANITKDLNETSALLASLVIIQPSGAENAKSTSGAQTSSEDILHGICMDIMEKIPSDFDIEAAQSKYPVTYFESMNTVLCQELQRFNRLLGVIRSSLKELQKAVKGLIVLSAELEQLGKSLVQGKIPAMWAAKSYPSRNPLSSYVTDLIQRLQFFQDWLTNGAPPVFWLSGFFFTQSFLTGAKQNFARTQKVPIDMIDFDFQIMEDADMCLTKPEIGVYVKGLFIEGARWDHSKSMLGESEPKVLYSPCPIIWLIPQEISLLQHFPHYLCPLYKTSDRRGILSTTGHSTNFVMEVKLPSDNPPEHWIKRGVALLSQLDE</sequence>
<dbReference type="Pfam" id="PF17852">
    <property type="entry name" value="Dynein_AAA_lid"/>
    <property type="match status" value="1"/>
</dbReference>
<dbReference type="GO" id="GO:0008569">
    <property type="term" value="F:minus-end-directed microtubule motor activity"/>
    <property type="evidence" value="ECO:0007669"/>
    <property type="project" value="InterPro"/>
</dbReference>
<evidence type="ECO:0000313" key="19">
    <source>
        <dbReference type="EMBL" id="KAI5077653.1"/>
    </source>
</evidence>
<dbReference type="Pfam" id="PF18199">
    <property type="entry name" value="Dynein_C"/>
    <property type="match status" value="1"/>
</dbReference>
<keyword evidence="20" id="KW-1185">Reference proteome</keyword>
<accession>A0A9D4V0Z5</accession>
<feature type="coiled-coil region" evidence="17">
    <location>
        <begin position="2866"/>
        <end position="2900"/>
    </location>
</feature>
<dbReference type="InterPro" id="IPR043157">
    <property type="entry name" value="Dynein_AAA1S"/>
</dbReference>
<gene>
    <name evidence="19" type="ORF">GOP47_0007477</name>
</gene>
<organism evidence="19 20">
    <name type="scientific">Adiantum capillus-veneris</name>
    <name type="common">Maidenhair fern</name>
    <dbReference type="NCBI Taxonomy" id="13818"/>
    <lineage>
        <taxon>Eukaryota</taxon>
        <taxon>Viridiplantae</taxon>
        <taxon>Streptophyta</taxon>
        <taxon>Embryophyta</taxon>
        <taxon>Tracheophyta</taxon>
        <taxon>Polypodiopsida</taxon>
        <taxon>Polypodiidae</taxon>
        <taxon>Polypodiales</taxon>
        <taxon>Pteridineae</taxon>
        <taxon>Pteridaceae</taxon>
        <taxon>Vittarioideae</taxon>
        <taxon>Adiantum</taxon>
    </lineage>
</organism>
<dbReference type="Gene3D" id="6.10.140.1060">
    <property type="match status" value="1"/>
</dbReference>
<dbReference type="PANTHER" id="PTHR22878:SF70">
    <property type="entry name" value="DYNEIN HEAVY CHAIN 2, AXONEMAL"/>
    <property type="match status" value="1"/>
</dbReference>
<keyword evidence="10" id="KW-0282">Flagellum</keyword>
<dbReference type="InterPro" id="IPR013602">
    <property type="entry name" value="Dynein_heavy_linker"/>
</dbReference>
<dbReference type="InterPro" id="IPR035699">
    <property type="entry name" value="AAA_6"/>
</dbReference>
<evidence type="ECO:0000256" key="6">
    <source>
        <dbReference type="ARBA" id="ARBA00022737"/>
    </source>
</evidence>
<dbReference type="Gene3D" id="1.20.58.1120">
    <property type="match status" value="1"/>
</dbReference>
<evidence type="ECO:0000256" key="13">
    <source>
        <dbReference type="ARBA" id="ARBA00023069"/>
    </source>
</evidence>
<dbReference type="FunFam" id="3.20.180.20:FF:000003">
    <property type="entry name" value="Dynein heavy chain 12, axonemal"/>
    <property type="match status" value="1"/>
</dbReference>
<evidence type="ECO:0000256" key="10">
    <source>
        <dbReference type="ARBA" id="ARBA00022846"/>
    </source>
</evidence>
<dbReference type="Gene3D" id="1.10.472.130">
    <property type="match status" value="1"/>
</dbReference>
<protein>
    <recommendedName>
        <fullName evidence="18">AAA+ ATPase domain-containing protein</fullName>
    </recommendedName>
</protein>
<dbReference type="InterPro" id="IPR043160">
    <property type="entry name" value="Dynein_C_barrel"/>
</dbReference>
<feature type="domain" description="AAA+ ATPase" evidence="18">
    <location>
        <begin position="2009"/>
        <end position="2179"/>
    </location>
</feature>
<dbReference type="Gene3D" id="3.10.490.20">
    <property type="match status" value="1"/>
</dbReference>
<dbReference type="Gene3D" id="1.20.920.30">
    <property type="match status" value="1"/>
</dbReference>
<dbReference type="Pfam" id="PF12780">
    <property type="entry name" value="AAA_8"/>
    <property type="match status" value="1"/>
</dbReference>
<dbReference type="SMART" id="SM00382">
    <property type="entry name" value="AAA"/>
    <property type="match status" value="2"/>
</dbReference>
<dbReference type="Pfam" id="PF12774">
    <property type="entry name" value="AAA_6"/>
    <property type="match status" value="1"/>
</dbReference>
<dbReference type="FunFam" id="1.20.1270.280:FF:000001">
    <property type="entry name" value="dynein heavy chain 7, axonemal"/>
    <property type="match status" value="1"/>
</dbReference>
<dbReference type="Pfam" id="PF12777">
    <property type="entry name" value="MT"/>
    <property type="match status" value="1"/>
</dbReference>
<dbReference type="InterPro" id="IPR024317">
    <property type="entry name" value="Dynein_heavy_chain_D4_dom"/>
</dbReference>
<dbReference type="FunFam" id="1.20.920.20:FF:000006">
    <property type="entry name" value="Dynein, axonemal, heavy chain 6"/>
    <property type="match status" value="1"/>
</dbReference>
<keyword evidence="4" id="KW-0934">Plastid</keyword>
<dbReference type="GO" id="GO:0005874">
    <property type="term" value="C:microtubule"/>
    <property type="evidence" value="ECO:0007669"/>
    <property type="project" value="UniProtKB-KW"/>
</dbReference>
<dbReference type="FunFam" id="3.10.490.20:FF:000001">
    <property type="entry name" value="dynein heavy chain 7, axonemal"/>
    <property type="match status" value="1"/>
</dbReference>
<keyword evidence="4" id="KW-0150">Chloroplast</keyword>
<dbReference type="Pfam" id="PF08393">
    <property type="entry name" value="DHC_N2"/>
    <property type="match status" value="1"/>
</dbReference>
<dbReference type="FunFam" id="1.20.58.1120:FF:000005">
    <property type="entry name" value="Dynein, axonemal, heavy chain 12"/>
    <property type="match status" value="1"/>
</dbReference>
<dbReference type="Gene3D" id="1.20.140.100">
    <property type="entry name" value="Dynein heavy chain, N-terminal domain 2"/>
    <property type="match status" value="1"/>
</dbReference>
<feature type="domain" description="AAA+ ATPase" evidence="18">
    <location>
        <begin position="1371"/>
        <end position="1510"/>
    </location>
</feature>
<dbReference type="InterPro" id="IPR027417">
    <property type="entry name" value="P-loop_NTPase"/>
</dbReference>
<dbReference type="InterPro" id="IPR042228">
    <property type="entry name" value="Dynein_linker_3"/>
</dbReference>
<evidence type="ECO:0000256" key="1">
    <source>
        <dbReference type="ARBA" id="ARBA00004611"/>
    </source>
</evidence>
<evidence type="ECO:0000256" key="15">
    <source>
        <dbReference type="ARBA" id="ARBA00023212"/>
    </source>
</evidence>
<dbReference type="Gene3D" id="1.10.8.1220">
    <property type="match status" value="1"/>
</dbReference>
<dbReference type="GO" id="GO:0005524">
    <property type="term" value="F:ATP binding"/>
    <property type="evidence" value="ECO:0007669"/>
    <property type="project" value="UniProtKB-KW"/>
</dbReference>
<dbReference type="GO" id="GO:0060271">
    <property type="term" value="P:cilium assembly"/>
    <property type="evidence" value="ECO:0007669"/>
    <property type="project" value="UniProtKB-ARBA"/>
</dbReference>
<reference evidence="19" key="1">
    <citation type="submission" date="2021-01" db="EMBL/GenBank/DDBJ databases">
        <title>Adiantum capillus-veneris genome.</title>
        <authorList>
            <person name="Fang Y."/>
            <person name="Liao Q."/>
        </authorList>
    </citation>
    <scope>NUCLEOTIDE SEQUENCE</scope>
    <source>
        <strain evidence="19">H3</strain>
        <tissue evidence="19">Leaf</tissue>
    </source>
</reference>
<keyword evidence="7" id="KW-0547">Nucleotide-binding</keyword>
<evidence type="ECO:0000256" key="5">
    <source>
        <dbReference type="ARBA" id="ARBA00022701"/>
    </source>
</evidence>
<dbReference type="InterPro" id="IPR042219">
    <property type="entry name" value="AAA_lid_11_sf"/>
</dbReference>
<dbReference type="Pfam" id="PF12781">
    <property type="entry name" value="AAA_9"/>
    <property type="match status" value="1"/>
</dbReference>
<evidence type="ECO:0000313" key="20">
    <source>
        <dbReference type="Proteomes" id="UP000886520"/>
    </source>
</evidence>
<dbReference type="InterPro" id="IPR041589">
    <property type="entry name" value="DNAH3_AAA_lid_1"/>
</dbReference>